<evidence type="ECO:0000256" key="10">
    <source>
        <dbReference type="SAM" id="Phobius"/>
    </source>
</evidence>
<dbReference type="PRINTS" id="PR00465">
    <property type="entry name" value="EP450IV"/>
</dbReference>
<dbReference type="GO" id="GO:0020037">
    <property type="term" value="F:heme binding"/>
    <property type="evidence" value="ECO:0007669"/>
    <property type="project" value="InterPro"/>
</dbReference>
<keyword evidence="7 9" id="KW-0408">Iron</keyword>
<dbReference type="GO" id="GO:0005506">
    <property type="term" value="F:iron ion binding"/>
    <property type="evidence" value="ECO:0007669"/>
    <property type="project" value="InterPro"/>
</dbReference>
<dbReference type="InterPro" id="IPR036396">
    <property type="entry name" value="Cyt_P450_sf"/>
</dbReference>
<comment type="cofactor">
    <cofactor evidence="1 9">
        <name>heme</name>
        <dbReference type="ChEBI" id="CHEBI:30413"/>
    </cofactor>
</comment>
<evidence type="ECO:0000256" key="7">
    <source>
        <dbReference type="ARBA" id="ARBA00023004"/>
    </source>
</evidence>
<comment type="similarity">
    <text evidence="3">Belongs to the cytochrome P450 family.</text>
</comment>
<reference evidence="11 12" key="1">
    <citation type="submission" date="2023-04" db="EMBL/GenBank/DDBJ databases">
        <title>Colletotrichum tabacum stain YC1 causing leaf anthracnose on Nicotiana tabacum(L.) cv.</title>
        <authorList>
            <person name="Ji Z."/>
            <person name="Wang M."/>
            <person name="Zhang J."/>
            <person name="Wang N."/>
            <person name="Zhou Z."/>
        </authorList>
    </citation>
    <scope>NUCLEOTIDE SEQUENCE [LARGE SCALE GENOMIC DNA]</scope>
    <source>
        <strain evidence="11 12">YC1</strain>
    </source>
</reference>
<evidence type="ECO:0000256" key="6">
    <source>
        <dbReference type="ARBA" id="ARBA00023002"/>
    </source>
</evidence>
<dbReference type="SUPFAM" id="SSF48264">
    <property type="entry name" value="Cytochrome P450"/>
    <property type="match status" value="1"/>
</dbReference>
<evidence type="ECO:0000256" key="3">
    <source>
        <dbReference type="ARBA" id="ARBA00010617"/>
    </source>
</evidence>
<dbReference type="PANTHER" id="PTHR24305:SF162">
    <property type="entry name" value="P450, PUTATIVE (EUROFUNG)-RELATED"/>
    <property type="match status" value="1"/>
</dbReference>
<feature type="binding site" description="axial binding residue" evidence="9">
    <location>
        <position position="462"/>
    </location>
    <ligand>
        <name>heme</name>
        <dbReference type="ChEBI" id="CHEBI:30413"/>
    </ligand>
    <ligandPart>
        <name>Fe</name>
        <dbReference type="ChEBI" id="CHEBI:18248"/>
    </ligandPart>
</feature>
<gene>
    <name evidence="11" type="ORF">QIS74_08681</name>
</gene>
<dbReference type="InterPro" id="IPR001128">
    <property type="entry name" value="Cyt_P450"/>
</dbReference>
<evidence type="ECO:0000256" key="2">
    <source>
        <dbReference type="ARBA" id="ARBA00005179"/>
    </source>
</evidence>
<evidence type="ECO:0000256" key="1">
    <source>
        <dbReference type="ARBA" id="ARBA00001971"/>
    </source>
</evidence>
<keyword evidence="4 9" id="KW-0349">Heme</keyword>
<evidence type="ECO:0000313" key="12">
    <source>
        <dbReference type="Proteomes" id="UP001327957"/>
    </source>
</evidence>
<keyword evidence="10" id="KW-1133">Transmembrane helix</keyword>
<dbReference type="PRINTS" id="PR00385">
    <property type="entry name" value="P450"/>
</dbReference>
<evidence type="ECO:0000256" key="8">
    <source>
        <dbReference type="ARBA" id="ARBA00023033"/>
    </source>
</evidence>
<accession>A0AAV9TAY6</accession>
<keyword evidence="6" id="KW-0560">Oxidoreductase</keyword>
<dbReference type="InterPro" id="IPR050121">
    <property type="entry name" value="Cytochrome_P450_monoxygenase"/>
</dbReference>
<dbReference type="Gene3D" id="1.10.630.10">
    <property type="entry name" value="Cytochrome P450"/>
    <property type="match status" value="1"/>
</dbReference>
<feature type="transmembrane region" description="Helical" evidence="10">
    <location>
        <begin position="20"/>
        <end position="46"/>
    </location>
</feature>
<evidence type="ECO:0000256" key="4">
    <source>
        <dbReference type="ARBA" id="ARBA00022617"/>
    </source>
</evidence>
<comment type="caution">
    <text evidence="11">The sequence shown here is derived from an EMBL/GenBank/DDBJ whole genome shotgun (WGS) entry which is preliminary data.</text>
</comment>
<dbReference type="Pfam" id="PF00067">
    <property type="entry name" value="p450"/>
    <property type="match status" value="1"/>
</dbReference>
<dbReference type="Proteomes" id="UP001327957">
    <property type="component" value="Unassembled WGS sequence"/>
</dbReference>
<keyword evidence="5 9" id="KW-0479">Metal-binding</keyword>
<dbReference type="GO" id="GO:0016705">
    <property type="term" value="F:oxidoreductase activity, acting on paired donors, with incorporation or reduction of molecular oxygen"/>
    <property type="evidence" value="ECO:0007669"/>
    <property type="project" value="InterPro"/>
</dbReference>
<sequence>MDSIAKSHGLVSKIALLPPLSLWAVTKLTVIGLVVSVFAVVFYNYFLHPVAHVKGPLLAALSPIWIVRSVAGHRLNRDIEALHRKYGPVVRVAPNELSFATESSLKAVHNPGPSGSLFTKKGTSEEMILRLVFPATNLLTVQDDAAHKTLRTALQPAFTAKALRDQEEITQQHVQATLDALATAAKTPGTPISLTRELGKMIWGIVGHLSFGQPLSIDQLDNYDHRKDLHAKVASIMEFFQYMASVPVIGSMIVFSVVTYRKLFGSSQHILGKQELDSHIASKRSGKDFLSAILAAKDAAHLTQEELYSNMTLLLMGGYDSSYVTLSAVFYHLLSKPEHYSRLQSTLRREFASADDITCIAVLQQPLLNACINEALRLVPPINGHGSHRVAAKGTAIEGIWVPAGTLVSADIYTIQRDPKCWAFADEYRPERWLDESNGPGTPFAKDVRTSWRPFALGPRACIGREMALQSIRLAVAKIVFLFDLTLENRDMVWDRDVGSHFLWHDFDVRVKVDNARG</sequence>
<dbReference type="AlphaFoldDB" id="A0AAV9TAY6"/>
<keyword evidence="8" id="KW-0503">Monooxygenase</keyword>
<name>A0AAV9TAY6_9PEZI</name>
<organism evidence="11 12">
    <name type="scientific">Colletotrichum tabaci</name>
    <dbReference type="NCBI Taxonomy" id="1209068"/>
    <lineage>
        <taxon>Eukaryota</taxon>
        <taxon>Fungi</taxon>
        <taxon>Dikarya</taxon>
        <taxon>Ascomycota</taxon>
        <taxon>Pezizomycotina</taxon>
        <taxon>Sordariomycetes</taxon>
        <taxon>Hypocreomycetidae</taxon>
        <taxon>Glomerellales</taxon>
        <taxon>Glomerellaceae</taxon>
        <taxon>Colletotrichum</taxon>
        <taxon>Colletotrichum destructivum species complex</taxon>
    </lineage>
</organism>
<evidence type="ECO:0000313" key="11">
    <source>
        <dbReference type="EMBL" id="KAK6215662.1"/>
    </source>
</evidence>
<dbReference type="GO" id="GO:0004497">
    <property type="term" value="F:monooxygenase activity"/>
    <property type="evidence" value="ECO:0007669"/>
    <property type="project" value="UniProtKB-KW"/>
</dbReference>
<evidence type="ECO:0000256" key="9">
    <source>
        <dbReference type="PIRSR" id="PIRSR602403-1"/>
    </source>
</evidence>
<keyword evidence="12" id="KW-1185">Reference proteome</keyword>
<evidence type="ECO:0000256" key="5">
    <source>
        <dbReference type="ARBA" id="ARBA00022723"/>
    </source>
</evidence>
<dbReference type="EMBL" id="JASAOK010000043">
    <property type="protein sequence ID" value="KAK6215662.1"/>
    <property type="molecule type" value="Genomic_DNA"/>
</dbReference>
<dbReference type="InterPro" id="IPR002403">
    <property type="entry name" value="Cyt_P450_E_grp-IV"/>
</dbReference>
<proteinExistence type="inferred from homology"/>
<comment type="pathway">
    <text evidence="2">Secondary metabolite biosynthesis.</text>
</comment>
<dbReference type="PANTHER" id="PTHR24305">
    <property type="entry name" value="CYTOCHROME P450"/>
    <property type="match status" value="1"/>
</dbReference>
<keyword evidence="10" id="KW-0472">Membrane</keyword>
<feature type="transmembrane region" description="Helical" evidence="10">
    <location>
        <begin position="239"/>
        <end position="260"/>
    </location>
</feature>
<keyword evidence="10" id="KW-0812">Transmembrane</keyword>
<protein>
    <submittedName>
        <fullName evidence="11">Uncharacterized protein</fullName>
    </submittedName>
</protein>